<proteinExistence type="predicted"/>
<dbReference type="InterPro" id="IPR052111">
    <property type="entry name" value="Spermatogenesis_Ciliary_MAP"/>
</dbReference>
<dbReference type="FunFam" id="1.10.418.10:FF:000059">
    <property type="entry name" value="RIKEN cDNA 6430531B16 gene"/>
    <property type="match status" value="1"/>
</dbReference>
<organism evidence="3 4">
    <name type="scientific">Magallana gigas</name>
    <name type="common">Pacific oyster</name>
    <name type="synonym">Crassostrea gigas</name>
    <dbReference type="NCBI Taxonomy" id="29159"/>
    <lineage>
        <taxon>Eukaryota</taxon>
        <taxon>Metazoa</taxon>
        <taxon>Spiralia</taxon>
        <taxon>Lophotrochozoa</taxon>
        <taxon>Mollusca</taxon>
        <taxon>Bivalvia</taxon>
        <taxon>Autobranchia</taxon>
        <taxon>Pteriomorphia</taxon>
        <taxon>Ostreida</taxon>
        <taxon>Ostreoidea</taxon>
        <taxon>Ostreidae</taxon>
        <taxon>Magallana</taxon>
    </lineage>
</organism>
<dbReference type="GO" id="GO:0051493">
    <property type="term" value="P:regulation of cytoskeleton organization"/>
    <property type="evidence" value="ECO:0007669"/>
    <property type="project" value="TreeGrafter"/>
</dbReference>
<dbReference type="Proteomes" id="UP000005408">
    <property type="component" value="Unassembled WGS sequence"/>
</dbReference>
<dbReference type="Gene3D" id="1.10.418.10">
    <property type="entry name" value="Calponin-like domain"/>
    <property type="match status" value="1"/>
</dbReference>
<dbReference type="Pfam" id="PF06294">
    <property type="entry name" value="CH_2"/>
    <property type="match status" value="1"/>
</dbReference>
<sequence length="346" mass="39516">MDNYRSNGTSMAEFDDAELEELYNWVDSIPLTRPKKNIARDFSDGVLVAEIIQYKFPTLVELHNYSPASATDKKLLNWAVLNRKVLSKLNFSLSDEVIREVIAAKPGVIEKVLLMLRLKLERAEWELTKQPQHVKHKGKGGRRTESDKPEADQYMATPGRGHAGKIKSHSPTRGGFQGMSHYYPGLYEPSKFSQWPDYFPDQSRHKGPGASKIDGDNVSRLLFEEKVQESLSKDETIKILQAKINRMEHLIHLKDVRIDDLQNRVETMRPTGNLSPIACKSLNVSEWCVNHGGYSEWHICKCIHPSGRSEVGMQTFCIGKNLLKMKAIVQRKRAYVSWLQILSPWT</sequence>
<dbReference type="InterPro" id="IPR001715">
    <property type="entry name" value="CH_dom"/>
</dbReference>
<protein>
    <recommendedName>
        <fullName evidence="2">Calponin-homology (CH) domain-containing protein</fullName>
    </recommendedName>
</protein>
<feature type="compositionally biased region" description="Basic and acidic residues" evidence="1">
    <location>
        <begin position="142"/>
        <end position="151"/>
    </location>
</feature>
<keyword evidence="4" id="KW-1185">Reference proteome</keyword>
<dbReference type="PANTHER" id="PTHR12509:SF9">
    <property type="entry name" value="SPERM FLAGELLAR PROTEIN 1 ISOFORM X1"/>
    <property type="match status" value="1"/>
</dbReference>
<dbReference type="EnsemblMetazoa" id="G16481.2">
    <property type="protein sequence ID" value="G16481.2:cds"/>
    <property type="gene ID" value="G16481"/>
</dbReference>
<dbReference type="GO" id="GO:0008017">
    <property type="term" value="F:microtubule binding"/>
    <property type="evidence" value="ECO:0007669"/>
    <property type="project" value="TreeGrafter"/>
</dbReference>
<feature type="compositionally biased region" description="Basic residues" evidence="1">
    <location>
        <begin position="132"/>
        <end position="141"/>
    </location>
</feature>
<evidence type="ECO:0000313" key="3">
    <source>
        <dbReference type="EnsemblMetazoa" id="G16481.2:cds"/>
    </source>
</evidence>
<reference evidence="3" key="1">
    <citation type="submission" date="2022-08" db="UniProtKB">
        <authorList>
            <consortium name="EnsemblMetazoa"/>
        </authorList>
    </citation>
    <scope>IDENTIFICATION</scope>
    <source>
        <strain evidence="3">05x7-T-G4-1.051#20</strain>
    </source>
</reference>
<dbReference type="InterPro" id="IPR010441">
    <property type="entry name" value="CH_2"/>
</dbReference>
<evidence type="ECO:0000259" key="2">
    <source>
        <dbReference type="PROSITE" id="PS50021"/>
    </source>
</evidence>
<feature type="domain" description="Calponin-homology (CH)" evidence="2">
    <location>
        <begin position="16"/>
        <end position="121"/>
    </location>
</feature>
<evidence type="ECO:0000256" key="1">
    <source>
        <dbReference type="SAM" id="MobiDB-lite"/>
    </source>
</evidence>
<name>A0A8W8J0D4_MAGGI</name>
<feature type="region of interest" description="Disordered" evidence="1">
    <location>
        <begin position="131"/>
        <end position="172"/>
    </location>
</feature>
<dbReference type="GO" id="GO:0005930">
    <property type="term" value="C:axoneme"/>
    <property type="evidence" value="ECO:0007669"/>
    <property type="project" value="TreeGrafter"/>
</dbReference>
<dbReference type="InterPro" id="IPR036872">
    <property type="entry name" value="CH_dom_sf"/>
</dbReference>
<accession>A0A8W8J0D4</accession>
<dbReference type="SUPFAM" id="SSF47576">
    <property type="entry name" value="Calponin-homology domain, CH-domain"/>
    <property type="match status" value="1"/>
</dbReference>
<dbReference type="AlphaFoldDB" id="A0A8W8J0D4"/>
<dbReference type="PANTHER" id="PTHR12509">
    <property type="entry name" value="SPERMATOGENESIS-ASSOCIATED 4-RELATED"/>
    <property type="match status" value="1"/>
</dbReference>
<dbReference type="PROSITE" id="PS50021">
    <property type="entry name" value="CH"/>
    <property type="match status" value="1"/>
</dbReference>
<evidence type="ECO:0000313" key="4">
    <source>
        <dbReference type="Proteomes" id="UP000005408"/>
    </source>
</evidence>